<gene>
    <name evidence="4" type="ORF">DBRI00130_LOCUS23620</name>
</gene>
<feature type="compositionally biased region" description="Polar residues" evidence="1">
    <location>
        <begin position="1447"/>
        <end position="1460"/>
    </location>
</feature>
<feature type="region of interest" description="Disordered" evidence="1">
    <location>
        <begin position="1180"/>
        <end position="1200"/>
    </location>
</feature>
<sequence>MKQQRNVAKTIMKNILTNSTKEEDANDARHDTVCPPIIPTKIVHAVVDIIDAACGPIGEKDPCLEIRKSSDLALTAIFSLAFDFDLWGEDIEAASIVMKCIAERYCIGGSFCQNEENEGEFVVDEGYGWLLRGQVSIQHFLDCIRLRFGRSNVRTRVDGITSGTVNDSGIGSTQSSTIDQPTSLNNAALLPQPPPASPQSIRSLANSLSQIVTCMLLHSLSSSSMNKSNMFSSRSASDITAMVSGLVSTVMEDSATTTKNCSNNGGGVSGDLGSITCHVVLKSLVSVLVYCQIFPSSLLVEQQRHKAEDSATTHTAAQKKDNATNSPQKSDLQMHQLPTSPVKAPSKIKDKFDRTKRQLHHEIATKLARNLVMGQFHDVVAPMLLSRTVSFYGTGGNTGAGSGGIGKNDKVMTEEEEEGLDWRYHWRMALLLFSWLTSIVGAEGDHASNSTGSLLLASGKTGSLHGCLLGMNNQINTDSDISDMLGIYIKTLIIPSQNELLPSSSNSTDGQIGTSSYTDLLINRLRTVQHLLPGLVASLVSCPPTTCHSTNADGAITYNGPSKNISNPEQFLVSRSSTNVLKQIMTWIGLAFRRLYGNDSASRKKSGRKVSASFHVRASKQYLPSLLHVAILLDKPIRDYKICLDKSASKSTVKDDSDAVAITPPMVVQSVVMDGATELETTAKAFTDDTPGMSTKKINRTAPEDGEESSQHSQHRQRQRIDSDVDWVSVSSTVDDPKAPSSSSLDQSKQTMTGNMPPSPSLSSIGGSLQDICPSSSSASLNNKSVEEKFQILKDLTSCRNIALHTASMLILNSMTLGGGEASTVVWRTIVSSLAECCSSSSDDGPFHKKSETMTVAGVDSEEKKEPVDGNVGEGNMSSVMNIDDMSESLSVSQSGEAQVEKTPSSETKEKIIPKQIQTTEHSNLTLSTPSNAAHDTAAHQIIFGEDMTHSMLCHLSALILSKIARRNHDSSSGKCLIPLSTNLCSATARLCDMVEEKELLHTPGGIFPSLDLKSKGIGSAADDSANNIILRDKKLSNEQSLDVKSCDIIAQHDIKKYSVDQSRLLCAIVQVMASGRESMGWYQISPTLSLSSLTDNVTERGVLRKEGEGEERKVEFIKPDHKVSVSSTDGTITEATKSLQTKVSQFVEGSLFQNSYELYNQSLSDSQEISYDEHLIKTEQNQATTPPKRSDEGETTPPASKLLLPILQPCLRTVLTSLSFVQSDSLVVPSVEPIPFKKDEGNRQNGCTKQDPMNPLLLREVVIELKLTLKAAIVGLSFPNARDVFLNALASLRRAMSYHHSARDKHAEELCSVLVLAALEDMRSRYVSERKRRDKAVFEAYKDDADKNISIVEMNGPPLAVKSTATSSQIQKDLSEEAERSNTVERLLLGDPVIPSEDSSTSSSVIEESSKAVHSMDPTSTGEVGIGDNGLKEQPTGESSDRIDLQLSSSELSRSGNGKTSDDFIMFPQDAMSKENSRVSTMGWSSCKGLGAALEKCYGLVLNTQGKNALSSNNKVSPITTNQQDADLSSLLKNELLSKTAEDALQILRPYLDTWDDSVARDAAESELVELFDENVNLSTPGGNSFERDIQQGKMIMGWESNEQSRSHHSDGKYSGHKYAQSETAADTMSNYIELSSSETSRLLEVRSTFLTSLRFSRVSFVSRYCWRFWMECNGDKTNKLWERCISDGGRDLSGRMATVPMSPQFCRFIPKYLDHSPSTPRLGARTEVSAEAKDEASNIEEPIPVERGVSTGSMDMELAMNNLAKAGHLTIVDITKKEAREDLPAIDASDENNDSADGECGKSEHLQHERKSSDVDDDDDDDDDEVGSLGFPEKPLDKSDDMDVDVDAATEVTMQSTTGSTQMSVDESTTSNIGTKLPLNRKEENQYNVHHHHQHNVITSSFSFPPDSGSSIFGPYHRASGGGISAGGGHGIVEIYYDNCVQVKAEGIRKCALLLTATHLILEFDDEHGGMFEGEIIALEETRRRSREEIEDEKERKSRINYEGGKHISTEDAYNPRSKENVERTERYHRDTAAQRPISLRWNISELSHIYLRRYRLRDTALELFFIPSAGSVTGGAGLFLGSTSLFLDFGPGYEGNTRRDGAANAIMKRAPVQTVKQWPEKSGQFLHEQLSRLTMGWVQGRVSNFDYLLHLNCLAGRSYNDLCQYPVMPWVLSNYTSETVPDLNDQNNFRDLTKPMGALNPARLEEFIERFETFQDPTIPPFMYGSHYSTSAGVVLHFLVRLHPYAALHRQLQSGHFDVADRLFSSVPRTWDICTGTSAAEVKELTPEWYCNPAFLKNSNNFNLGTSQEGEVLGDVVLPPWAEGSPEKFIEVMRCALESDICSEMLPHWIDLIFGRKQQGPESVTAYNVFFYLTYYGSVDVAAIEDEALRTATELQIAHFGQCPMQLFWRPHVHKHLRSSRRRRLTLTQMLDLYRLDAGEIAENVNSEVCSQTVTATGELQDINREGETLTVGYDQTRQNALPFLGAPTSHRVHLGAPPPGPHAPMIAVRLAGIDRCLCVDSQGIFHSFRWAWKPEEIVTHDAGGEESNSTKDDKQAEADNLILPKEDIHMDKGCFIAQRELPHFKSIPRLPFAPQSASDRKTVVKNDEMVVVCISNTLFASRSLLLVLSDGDGMGALAMQLVDPAKGIVKGEVIIPSIHSARVSAIAMDPIGTAAGHGGVGGELAAVGAADGTMTLWRFISSHYWPLRPRLRMGGHGGHRIHSVAINSALNVCVSVSDKNCCIFDITNGAILRSFAPPNDIGLSTKSKIKASQIHTVFADSPALCVTVQGFVVLLCKTTYFETVGTVMSPVVTVSLQLFSLEGTHIGSKILEPRRRIPHRILATADGRGVMVCGGEGISIHQVSSVQPLKLIDEWRITEGGGAGIHPIAAYDIDFGPTLTKPVVAAAGCSQGALQLHALQGISSWSEENKKGSMSVAVGNALAKPAQAVKNAVGSVKGIGSRVVGFGKDIGREAMSDVKERGVFRRLFSGSS</sequence>
<feature type="compositionally biased region" description="Polar residues" evidence="1">
    <location>
        <begin position="1364"/>
        <end position="1373"/>
    </location>
</feature>
<dbReference type="SUPFAM" id="SSF81837">
    <property type="entry name" value="BEACH domain"/>
    <property type="match status" value="1"/>
</dbReference>
<name>A0A7S4RUZ2_9STRA</name>
<feature type="region of interest" description="Disordered" evidence="1">
    <location>
        <begin position="1856"/>
        <end position="1879"/>
    </location>
</feature>
<feature type="compositionally biased region" description="Low complexity" evidence="1">
    <location>
        <begin position="1397"/>
        <end position="1408"/>
    </location>
</feature>
<dbReference type="InterPro" id="IPR050865">
    <property type="entry name" value="BEACH_Domain"/>
</dbReference>
<dbReference type="SMART" id="SM01026">
    <property type="entry name" value="Beach"/>
    <property type="match status" value="1"/>
</dbReference>
<evidence type="ECO:0000256" key="1">
    <source>
        <dbReference type="SAM" id="MobiDB-lite"/>
    </source>
</evidence>
<dbReference type="PANTHER" id="PTHR13743:SF123">
    <property type="entry name" value="PROTEIN FAN"/>
    <property type="match status" value="1"/>
</dbReference>
<feature type="compositionally biased region" description="Polar residues" evidence="1">
    <location>
        <begin position="1867"/>
        <end position="1876"/>
    </location>
</feature>
<feature type="compositionally biased region" description="Basic and acidic residues" evidence="1">
    <location>
        <begin position="1604"/>
        <end position="1615"/>
    </location>
</feature>
<feature type="domain" description="BEACH-type PH" evidence="3">
    <location>
        <begin position="1931"/>
        <end position="2110"/>
    </location>
</feature>
<reference evidence="4" key="1">
    <citation type="submission" date="2021-01" db="EMBL/GenBank/DDBJ databases">
        <authorList>
            <person name="Corre E."/>
            <person name="Pelletier E."/>
            <person name="Niang G."/>
            <person name="Scheremetjew M."/>
            <person name="Finn R."/>
            <person name="Kale V."/>
            <person name="Holt S."/>
            <person name="Cochrane G."/>
            <person name="Meng A."/>
            <person name="Brown T."/>
            <person name="Cohen L."/>
        </authorList>
    </citation>
    <scope>NUCLEOTIDE SEQUENCE</scope>
    <source>
        <strain evidence="4">GSO104</strain>
    </source>
</reference>
<dbReference type="Gene3D" id="2.30.29.30">
    <property type="entry name" value="Pleckstrin-homology domain (PH domain)/Phosphotyrosine-binding domain (PTB)"/>
    <property type="match status" value="1"/>
</dbReference>
<organism evidence="4">
    <name type="scientific">Ditylum brightwellii</name>
    <dbReference type="NCBI Taxonomy" id="49249"/>
    <lineage>
        <taxon>Eukaryota</taxon>
        <taxon>Sar</taxon>
        <taxon>Stramenopiles</taxon>
        <taxon>Ochrophyta</taxon>
        <taxon>Bacillariophyta</taxon>
        <taxon>Mediophyceae</taxon>
        <taxon>Lithodesmiophycidae</taxon>
        <taxon>Lithodesmiales</taxon>
        <taxon>Lithodesmiaceae</taxon>
        <taxon>Ditylum</taxon>
    </lineage>
</organism>
<feature type="region of interest" description="Disordered" evidence="1">
    <location>
        <begin position="1361"/>
        <end position="1465"/>
    </location>
</feature>
<feature type="region of interest" description="Disordered" evidence="1">
    <location>
        <begin position="1787"/>
        <end position="1844"/>
    </location>
</feature>
<dbReference type="SUPFAM" id="SSF101898">
    <property type="entry name" value="NHL repeat"/>
    <property type="match status" value="1"/>
</dbReference>
<feature type="compositionally biased region" description="Acidic residues" evidence="1">
    <location>
        <begin position="1790"/>
        <end position="1799"/>
    </location>
</feature>
<feature type="compositionally biased region" description="Basic and acidic residues" evidence="1">
    <location>
        <begin position="1986"/>
        <end position="2012"/>
    </location>
</feature>
<dbReference type="PANTHER" id="PTHR13743">
    <property type="entry name" value="BEIGE/BEACH-RELATED"/>
    <property type="match status" value="1"/>
</dbReference>
<feature type="compositionally biased region" description="Basic and acidic residues" evidence="1">
    <location>
        <begin position="1374"/>
        <end position="1384"/>
    </location>
</feature>
<dbReference type="PROSITE" id="PS50197">
    <property type="entry name" value="BEACH"/>
    <property type="match status" value="1"/>
</dbReference>
<feature type="region of interest" description="Disordered" evidence="1">
    <location>
        <begin position="682"/>
        <end position="780"/>
    </location>
</feature>
<evidence type="ECO:0000259" key="3">
    <source>
        <dbReference type="PROSITE" id="PS51783"/>
    </source>
</evidence>
<dbReference type="InterPro" id="IPR001680">
    <property type="entry name" value="WD40_rpt"/>
</dbReference>
<dbReference type="InterPro" id="IPR023362">
    <property type="entry name" value="PH-BEACH_dom"/>
</dbReference>
<feature type="region of interest" description="Disordered" evidence="1">
    <location>
        <begin position="309"/>
        <end position="346"/>
    </location>
</feature>
<protein>
    <submittedName>
        <fullName evidence="4">Uncharacterized protein</fullName>
    </submittedName>
</protein>
<proteinExistence type="predicted"/>
<evidence type="ECO:0000313" key="4">
    <source>
        <dbReference type="EMBL" id="CAE4623794.1"/>
    </source>
</evidence>
<dbReference type="CDD" id="cd06071">
    <property type="entry name" value="Beach"/>
    <property type="match status" value="1"/>
</dbReference>
<dbReference type="SUPFAM" id="SSF50729">
    <property type="entry name" value="PH domain-like"/>
    <property type="match status" value="1"/>
</dbReference>
<dbReference type="SMART" id="SM00320">
    <property type="entry name" value="WD40"/>
    <property type="match status" value="2"/>
</dbReference>
<accession>A0A7S4RUZ2</accession>
<feature type="region of interest" description="Disordered" evidence="1">
    <location>
        <begin position="857"/>
        <end position="876"/>
    </location>
</feature>
<feature type="region of interest" description="Disordered" evidence="1">
    <location>
        <begin position="1721"/>
        <end position="1741"/>
    </location>
</feature>
<feature type="compositionally biased region" description="Acidic residues" evidence="1">
    <location>
        <begin position="1817"/>
        <end position="1828"/>
    </location>
</feature>
<dbReference type="InterPro" id="IPR036372">
    <property type="entry name" value="BEACH_dom_sf"/>
</dbReference>
<feature type="domain" description="BEACH" evidence="2">
    <location>
        <begin position="2125"/>
        <end position="2418"/>
    </location>
</feature>
<feature type="compositionally biased region" description="Polar residues" evidence="1">
    <location>
        <begin position="323"/>
        <end position="339"/>
    </location>
</feature>
<feature type="region of interest" description="Disordered" evidence="1">
    <location>
        <begin position="1986"/>
        <end position="2027"/>
    </location>
</feature>
<feature type="compositionally biased region" description="Basic and acidic residues" evidence="1">
    <location>
        <begin position="1801"/>
        <end position="1816"/>
    </location>
</feature>
<feature type="compositionally biased region" description="Low complexity" evidence="1">
    <location>
        <begin position="1856"/>
        <end position="1866"/>
    </location>
</feature>
<dbReference type="InterPro" id="IPR011993">
    <property type="entry name" value="PH-like_dom_sf"/>
</dbReference>
<dbReference type="Pfam" id="PF14844">
    <property type="entry name" value="PH_BEACH"/>
    <property type="match status" value="1"/>
</dbReference>
<dbReference type="Pfam" id="PF02138">
    <property type="entry name" value="Beach"/>
    <property type="match status" value="1"/>
</dbReference>
<feature type="region of interest" description="Disordered" evidence="1">
    <location>
        <begin position="1602"/>
        <end position="1621"/>
    </location>
</feature>
<dbReference type="Gene3D" id="1.10.1540.10">
    <property type="entry name" value="BEACH domain"/>
    <property type="match status" value="1"/>
</dbReference>
<feature type="compositionally biased region" description="Polar residues" evidence="1">
    <location>
        <begin position="740"/>
        <end position="756"/>
    </location>
</feature>
<dbReference type="EMBL" id="HBNS01030065">
    <property type="protein sequence ID" value="CAE4623794.1"/>
    <property type="molecule type" value="Transcribed_RNA"/>
</dbReference>
<dbReference type="InterPro" id="IPR000409">
    <property type="entry name" value="BEACH_dom"/>
</dbReference>
<evidence type="ECO:0000259" key="2">
    <source>
        <dbReference type="PROSITE" id="PS50197"/>
    </source>
</evidence>
<feature type="compositionally biased region" description="Low complexity" evidence="1">
    <location>
        <begin position="761"/>
        <end position="780"/>
    </location>
</feature>
<dbReference type="PROSITE" id="PS51783">
    <property type="entry name" value="PH_BEACH"/>
    <property type="match status" value="1"/>
</dbReference>